<dbReference type="AlphaFoldDB" id="A0A7I8IYK5"/>
<dbReference type="InterPro" id="IPR036866">
    <property type="entry name" value="RibonucZ/Hydroxyglut_hydro"/>
</dbReference>
<comment type="subcellular location">
    <subcellularLocation>
        <location evidence="2">Cytoplasm</location>
    </subcellularLocation>
    <subcellularLocation>
        <location evidence="1">Nucleus</location>
    </subcellularLocation>
</comment>
<proteinExistence type="predicted"/>
<dbReference type="Gene3D" id="3.40.50.10890">
    <property type="match status" value="1"/>
</dbReference>
<protein>
    <recommendedName>
        <fullName evidence="5">Beta-Casp domain-containing protein</fullName>
    </recommendedName>
</protein>
<dbReference type="EMBL" id="LR743593">
    <property type="protein sequence ID" value="CAA2622446.1"/>
    <property type="molecule type" value="Genomic_DNA"/>
</dbReference>
<feature type="domain" description="Beta-Casp" evidence="5">
    <location>
        <begin position="308"/>
        <end position="440"/>
    </location>
</feature>
<evidence type="ECO:0000256" key="3">
    <source>
        <dbReference type="ARBA" id="ARBA00022490"/>
    </source>
</evidence>
<name>A0A7I8IYK5_SPIIN</name>
<dbReference type="Pfam" id="PF10996">
    <property type="entry name" value="Beta-Casp"/>
    <property type="match status" value="1"/>
</dbReference>
<reference evidence="6 7" key="1">
    <citation type="submission" date="2019-12" db="EMBL/GenBank/DDBJ databases">
        <authorList>
            <person name="Scholz U."/>
            <person name="Mascher M."/>
            <person name="Fiebig A."/>
        </authorList>
    </citation>
    <scope>NUCLEOTIDE SEQUENCE</scope>
</reference>
<dbReference type="GO" id="GO:0034472">
    <property type="term" value="P:snRNA 3'-end processing"/>
    <property type="evidence" value="ECO:0007669"/>
    <property type="project" value="TreeGrafter"/>
</dbReference>
<evidence type="ECO:0000256" key="2">
    <source>
        <dbReference type="ARBA" id="ARBA00004496"/>
    </source>
</evidence>
<keyword evidence="7" id="KW-1185">Reference proteome</keyword>
<organism evidence="6">
    <name type="scientific">Spirodela intermedia</name>
    <name type="common">Intermediate duckweed</name>
    <dbReference type="NCBI Taxonomy" id="51605"/>
    <lineage>
        <taxon>Eukaryota</taxon>
        <taxon>Viridiplantae</taxon>
        <taxon>Streptophyta</taxon>
        <taxon>Embryophyta</taxon>
        <taxon>Tracheophyta</taxon>
        <taxon>Spermatophyta</taxon>
        <taxon>Magnoliopsida</taxon>
        <taxon>Liliopsida</taxon>
        <taxon>Araceae</taxon>
        <taxon>Lemnoideae</taxon>
        <taxon>Spirodela</taxon>
    </lineage>
</organism>
<dbReference type="SUPFAM" id="SSF56281">
    <property type="entry name" value="Metallo-hydrolase/oxidoreductase"/>
    <property type="match status" value="1"/>
</dbReference>
<dbReference type="EMBL" id="CACRZD030000006">
    <property type="protein sequence ID" value="CAA6662092.1"/>
    <property type="molecule type" value="Genomic_DNA"/>
</dbReference>
<evidence type="ECO:0000313" key="7">
    <source>
        <dbReference type="Proteomes" id="UP001189122"/>
    </source>
</evidence>
<dbReference type="GO" id="GO:0032039">
    <property type="term" value="C:integrator complex"/>
    <property type="evidence" value="ECO:0007669"/>
    <property type="project" value="InterPro"/>
</dbReference>
<accession>A0A7I8IYK5</accession>
<dbReference type="InterPro" id="IPR022712">
    <property type="entry name" value="Beta_Casp"/>
</dbReference>
<evidence type="ECO:0000256" key="1">
    <source>
        <dbReference type="ARBA" id="ARBA00004123"/>
    </source>
</evidence>
<dbReference type="PANTHER" id="PTHR46094">
    <property type="entry name" value="INTEGRATOR COMPLEX SUBUNIT 9"/>
    <property type="match status" value="1"/>
</dbReference>
<keyword evidence="4" id="KW-0539">Nucleus</keyword>
<dbReference type="Proteomes" id="UP001189122">
    <property type="component" value="Unassembled WGS sequence"/>
</dbReference>
<dbReference type="InterPro" id="IPR027074">
    <property type="entry name" value="Integrator_9su"/>
</dbReference>
<evidence type="ECO:0000259" key="5">
    <source>
        <dbReference type="SMART" id="SM01027"/>
    </source>
</evidence>
<dbReference type="SMART" id="SM01027">
    <property type="entry name" value="Beta-Casp"/>
    <property type="match status" value="1"/>
</dbReference>
<evidence type="ECO:0000313" key="6">
    <source>
        <dbReference type="EMBL" id="CAA2622446.1"/>
    </source>
</evidence>
<dbReference type="GO" id="GO:0005737">
    <property type="term" value="C:cytoplasm"/>
    <property type="evidence" value="ECO:0007669"/>
    <property type="project" value="UniProtKB-SubCell"/>
</dbReference>
<sequence length="644" mass="71381">MKLRARLPLPPCHMIDLGGFCILLECPDEEEEEGKEASLSVDGLINSVPWYKTVGSLGLWDVSLIDVVVISSPMGILGLPILTRNSNFSAKIYATEVTTKIGQLMMEDLVTMHEEALQFFGPGEEFKYPEWMTWNELEKYPQVIRTIVMGNVAEELGSWFPCTGIYVSKAEIDECIKKVQTAKYAEECCYNSSLIFKAFSSGLEIGGANWTIHCPGSSVTYLTSSIFKSATAMEFNYHDLQGNDFILFSDFSSFNDAGMSNSEKEPLDEPSSIADRSWKKINFISSCVVETAKGGGSVLIPIGRLGIILQLLEVISQALEALELKVPMYIISSAAEEMLALANVFPEWVSSERQQKVHTSPFHVVLGTSLFGHAELTKESKLQFFPVIHSPDFMQAWQEPCIVFSPHWSLRLGPAVHLLRRWHADENCLLILESGVDADVALSPFMPIAMKVLRCSFLSGLPIRKVHPLLEFLKSKHILFPEDLRPHVPLREGASFLYYSENRTMAAPNPSDGVEADLSIDLARQLRPRRMLQETMAISRLKGKLQLSYGRHLLAPTKAPSDLPAKRLLWGPVDRSLLLHSLAEKGIIESSVEQDDGGRCRIFVQDGDRRAVVELGAAPAVIAAADERLAALLHEALCSASDGI</sequence>
<keyword evidence="3" id="KW-0963">Cytoplasm</keyword>
<gene>
    <name evidence="6" type="ORF">SI7747_06008485</name>
</gene>
<dbReference type="PANTHER" id="PTHR46094:SF1">
    <property type="entry name" value="INTEGRATOR COMPLEX SUBUNIT 9"/>
    <property type="match status" value="1"/>
</dbReference>
<evidence type="ECO:0000256" key="4">
    <source>
        <dbReference type="ARBA" id="ARBA00023242"/>
    </source>
</evidence>
<dbReference type="Gene3D" id="3.60.15.10">
    <property type="entry name" value="Ribonuclease Z/Hydroxyacylglutathione hydrolase-like"/>
    <property type="match status" value="1"/>
</dbReference>